<dbReference type="SMART" id="SM00870">
    <property type="entry name" value="Asparaginase"/>
    <property type="match status" value="1"/>
</dbReference>
<dbReference type="CDD" id="cd08964">
    <property type="entry name" value="L-asparaginase_II"/>
    <property type="match status" value="1"/>
</dbReference>
<dbReference type="PIRSF" id="PIRSF500176">
    <property type="entry name" value="L_ASNase"/>
    <property type="match status" value="1"/>
</dbReference>
<evidence type="ECO:0000259" key="10">
    <source>
        <dbReference type="Pfam" id="PF00710"/>
    </source>
</evidence>
<dbReference type="InterPro" id="IPR004550">
    <property type="entry name" value="AsnASE_II"/>
</dbReference>
<feature type="binding site" evidence="7">
    <location>
        <begin position="88"/>
        <end position="89"/>
    </location>
    <ligand>
        <name>substrate</name>
    </ligand>
</feature>
<dbReference type="PANTHER" id="PTHR11707:SF28">
    <property type="entry name" value="60 KDA LYSOPHOSPHOLIPASE"/>
    <property type="match status" value="1"/>
</dbReference>
<keyword evidence="13" id="KW-1185">Reference proteome</keyword>
<feature type="domain" description="L-asparaginase N-terminal" evidence="10">
    <location>
        <begin position="3"/>
        <end position="191"/>
    </location>
</feature>
<dbReference type="Pfam" id="PF17763">
    <property type="entry name" value="Asparaginase_C"/>
    <property type="match status" value="1"/>
</dbReference>
<evidence type="ECO:0000256" key="6">
    <source>
        <dbReference type="PIRSR" id="PIRSR001220-1"/>
    </source>
</evidence>
<dbReference type="InterPro" id="IPR006034">
    <property type="entry name" value="Asparaginase/glutaminase-like"/>
</dbReference>
<comment type="subunit">
    <text evidence="2">Homotetramer.</text>
</comment>
<dbReference type="EMBL" id="JAMQJZ010000001">
    <property type="protein sequence ID" value="MDC3418853.1"/>
    <property type="molecule type" value="Genomic_DNA"/>
</dbReference>
<dbReference type="InterPro" id="IPR020827">
    <property type="entry name" value="Asparaginase/glutaminase_AS1"/>
</dbReference>
<dbReference type="SFLD" id="SFLDS00057">
    <property type="entry name" value="Glutaminase/Asparaginase"/>
    <property type="match status" value="1"/>
</dbReference>
<dbReference type="InterPro" id="IPR027474">
    <property type="entry name" value="L-asparaginase_N"/>
</dbReference>
<dbReference type="PROSITE" id="PS51732">
    <property type="entry name" value="ASN_GLN_ASE_3"/>
    <property type="match status" value="1"/>
</dbReference>
<feature type="active site" evidence="9">
    <location>
        <position position="88"/>
    </location>
</feature>
<keyword evidence="4" id="KW-0378">Hydrolase</keyword>
<comment type="caution">
    <text evidence="12">The sequence shown here is derived from an EMBL/GenBank/DDBJ whole genome shotgun (WGS) entry which is preliminary data.</text>
</comment>
<dbReference type="FunFam" id="3.40.50.1170:FF:000001">
    <property type="entry name" value="L-asparaginase 2"/>
    <property type="match status" value="1"/>
</dbReference>
<dbReference type="PROSITE" id="PS00144">
    <property type="entry name" value="ASN_GLN_ASE_1"/>
    <property type="match status" value="1"/>
</dbReference>
<dbReference type="InterPro" id="IPR027475">
    <property type="entry name" value="Asparaginase/glutaminase_AS2"/>
</dbReference>
<gene>
    <name evidence="12" type="ORF">NC661_00445</name>
</gene>
<evidence type="ECO:0000256" key="2">
    <source>
        <dbReference type="ARBA" id="ARBA00011881"/>
    </source>
</evidence>
<dbReference type="InterPro" id="IPR036152">
    <property type="entry name" value="Asp/glu_Ase-like_sf"/>
</dbReference>
<comment type="similarity">
    <text evidence="1">Belongs to the asparaginase 1 family.</text>
</comment>
<evidence type="ECO:0000256" key="5">
    <source>
        <dbReference type="ARBA" id="ARBA00049366"/>
    </source>
</evidence>
<evidence type="ECO:0000256" key="4">
    <source>
        <dbReference type="ARBA" id="ARBA00022801"/>
    </source>
</evidence>
<dbReference type="PANTHER" id="PTHR11707">
    <property type="entry name" value="L-ASPARAGINASE"/>
    <property type="match status" value="1"/>
</dbReference>
<organism evidence="12 13">
    <name type="scientific">Aquibacillus koreensis</name>
    <dbReference type="NCBI Taxonomy" id="279446"/>
    <lineage>
        <taxon>Bacteria</taxon>
        <taxon>Bacillati</taxon>
        <taxon>Bacillota</taxon>
        <taxon>Bacilli</taxon>
        <taxon>Bacillales</taxon>
        <taxon>Bacillaceae</taxon>
        <taxon>Aquibacillus</taxon>
    </lineage>
</organism>
<dbReference type="PIRSF" id="PIRSF001220">
    <property type="entry name" value="L-ASNase_gatD"/>
    <property type="match status" value="1"/>
</dbReference>
<dbReference type="Proteomes" id="UP001145072">
    <property type="component" value="Unassembled WGS sequence"/>
</dbReference>
<dbReference type="Gene3D" id="3.40.50.1170">
    <property type="entry name" value="L-asparaginase, N-terminal domain"/>
    <property type="match status" value="1"/>
</dbReference>
<dbReference type="GO" id="GO:0004067">
    <property type="term" value="F:asparaginase activity"/>
    <property type="evidence" value="ECO:0007669"/>
    <property type="project" value="UniProtKB-UniRule"/>
</dbReference>
<comment type="catalytic activity">
    <reaction evidence="5">
        <text>L-asparagine + H2O = L-aspartate + NH4(+)</text>
        <dbReference type="Rhea" id="RHEA:21016"/>
        <dbReference type="ChEBI" id="CHEBI:15377"/>
        <dbReference type="ChEBI" id="CHEBI:28938"/>
        <dbReference type="ChEBI" id="CHEBI:29991"/>
        <dbReference type="ChEBI" id="CHEBI:58048"/>
        <dbReference type="EC" id="3.5.1.1"/>
    </reaction>
</comment>
<accession>A0A9X4AI24</accession>
<dbReference type="PRINTS" id="PR00139">
    <property type="entry name" value="ASNGLNASE"/>
</dbReference>
<name>A0A9X4AI24_9BACI</name>
<dbReference type="Pfam" id="PF00710">
    <property type="entry name" value="Asparaginase"/>
    <property type="match status" value="1"/>
</dbReference>
<feature type="active site" description="O-isoaspartyl threonine intermediate" evidence="6">
    <location>
        <position position="12"/>
    </location>
</feature>
<feature type="binding site" evidence="7">
    <location>
        <position position="55"/>
    </location>
    <ligand>
        <name>substrate</name>
    </ligand>
</feature>
<dbReference type="InterPro" id="IPR027473">
    <property type="entry name" value="L-asparaginase_C"/>
</dbReference>
<evidence type="ECO:0000313" key="12">
    <source>
        <dbReference type="EMBL" id="MDC3418853.1"/>
    </source>
</evidence>
<dbReference type="EC" id="3.5.1.1" evidence="3"/>
<dbReference type="GO" id="GO:0006528">
    <property type="term" value="P:asparagine metabolic process"/>
    <property type="evidence" value="ECO:0007669"/>
    <property type="project" value="InterPro"/>
</dbReference>
<evidence type="ECO:0000259" key="11">
    <source>
        <dbReference type="Pfam" id="PF17763"/>
    </source>
</evidence>
<dbReference type="PROSITE" id="PS00917">
    <property type="entry name" value="ASN_GLN_ASE_2"/>
    <property type="match status" value="1"/>
</dbReference>
<evidence type="ECO:0000256" key="3">
    <source>
        <dbReference type="ARBA" id="ARBA00012920"/>
    </source>
</evidence>
<sequence>MKRIVVIHTGGTIAMKEDKSTGTVSTSTSNPLTHMTHMINEIATVEEQILFNLPSPHITPDHMLKIAKEINNYLAQDDYDGAIITHGTDTLEETAYFLDLYLDTKKPVVVTGAMRSSNELGSDGPYNMISAIRVATSEQAFDKGVLVVMNDEIHTAKYVTKTSTSNVATFQSPQFGPIGMLTKQSVYFYQKFPKVESYPISTLSKKVAMVKAYAGMDDSLIEAFLKSGIDGLVIEGLGQGNVPKETIPALKNFLKANKPVILVSRCFKGIVQPTYGYEGGGMHLKEMGVIFASGLTGQKARLKLLFALEITSDITEISEFFDD</sequence>
<feature type="domain" description="Asparaginase/glutaminase C-terminal" evidence="11">
    <location>
        <begin position="206"/>
        <end position="321"/>
    </location>
</feature>
<dbReference type="Gene3D" id="3.40.50.40">
    <property type="match status" value="1"/>
</dbReference>
<dbReference type="AlphaFoldDB" id="A0A9X4AI24"/>
<evidence type="ECO:0000313" key="13">
    <source>
        <dbReference type="Proteomes" id="UP001145072"/>
    </source>
</evidence>
<dbReference type="RefSeq" id="WP_259871132.1">
    <property type="nucleotide sequence ID" value="NZ_JAMQJZ010000001.1"/>
</dbReference>
<feature type="active site" evidence="8">
    <location>
        <position position="12"/>
    </location>
</feature>
<dbReference type="InterPro" id="IPR037152">
    <property type="entry name" value="L-asparaginase_N_sf"/>
</dbReference>
<protein>
    <recommendedName>
        <fullName evidence="3">asparaginase</fullName>
        <ecNumber evidence="3">3.5.1.1</ecNumber>
    </recommendedName>
</protein>
<dbReference type="SUPFAM" id="SSF53774">
    <property type="entry name" value="Glutaminase/Asparaginase"/>
    <property type="match status" value="1"/>
</dbReference>
<evidence type="ECO:0000256" key="9">
    <source>
        <dbReference type="PROSITE-ProRule" id="PRU10100"/>
    </source>
</evidence>
<evidence type="ECO:0000256" key="1">
    <source>
        <dbReference type="ARBA" id="ARBA00010518"/>
    </source>
</evidence>
<evidence type="ECO:0000256" key="8">
    <source>
        <dbReference type="PROSITE-ProRule" id="PRU10099"/>
    </source>
</evidence>
<reference evidence="12" key="1">
    <citation type="submission" date="2022-06" db="EMBL/GenBank/DDBJ databases">
        <title>Aquibacillus sp. a new bacterium isolated from soil saline samples.</title>
        <authorList>
            <person name="Galisteo C."/>
            <person name="De La Haba R."/>
            <person name="Sanchez-Porro C."/>
            <person name="Ventosa A."/>
        </authorList>
    </citation>
    <scope>NUCLEOTIDE SEQUENCE</scope>
    <source>
        <strain evidence="12">JCM 12387</strain>
    </source>
</reference>
<dbReference type="FunFam" id="3.40.50.40:FF:000003">
    <property type="entry name" value="L-asparaginase 2"/>
    <property type="match status" value="1"/>
</dbReference>
<dbReference type="InterPro" id="IPR040919">
    <property type="entry name" value="Asparaginase_C"/>
</dbReference>
<proteinExistence type="inferred from homology"/>
<evidence type="ECO:0000256" key="7">
    <source>
        <dbReference type="PIRSR" id="PIRSR001220-2"/>
    </source>
</evidence>